<dbReference type="AlphaFoldDB" id="L8JWE5"/>
<dbReference type="EMBL" id="AMZN01000037">
    <property type="protein sequence ID" value="ELR71542.1"/>
    <property type="molecule type" value="Genomic_DNA"/>
</dbReference>
<sequence length="47" mass="5405">MAPLLNGLPAILPSKRYFLGPYQRHDYQAKLPIYNRLPFSDSNDLAE</sequence>
<gene>
    <name evidence="1" type="ORF">C900_02457</name>
</gene>
<dbReference type="Proteomes" id="UP000011135">
    <property type="component" value="Unassembled WGS sequence"/>
</dbReference>
<evidence type="ECO:0000313" key="2">
    <source>
        <dbReference type="Proteomes" id="UP000011135"/>
    </source>
</evidence>
<organism evidence="1 2">
    <name type="scientific">Fulvivirga imtechensis AK7</name>
    <dbReference type="NCBI Taxonomy" id="1237149"/>
    <lineage>
        <taxon>Bacteria</taxon>
        <taxon>Pseudomonadati</taxon>
        <taxon>Bacteroidota</taxon>
        <taxon>Cytophagia</taxon>
        <taxon>Cytophagales</taxon>
        <taxon>Fulvivirgaceae</taxon>
        <taxon>Fulvivirga</taxon>
    </lineage>
</organism>
<comment type="caution">
    <text evidence="1">The sequence shown here is derived from an EMBL/GenBank/DDBJ whole genome shotgun (WGS) entry which is preliminary data.</text>
</comment>
<accession>L8JWE5</accession>
<name>L8JWE5_9BACT</name>
<evidence type="ECO:0000313" key="1">
    <source>
        <dbReference type="EMBL" id="ELR71542.1"/>
    </source>
</evidence>
<protein>
    <submittedName>
        <fullName evidence="1">Uncharacterized protein</fullName>
    </submittedName>
</protein>
<keyword evidence="2" id="KW-1185">Reference proteome</keyword>
<reference evidence="1 2" key="1">
    <citation type="submission" date="2012-12" db="EMBL/GenBank/DDBJ databases">
        <title>Genome assembly of Fulvivirga imtechensis AK7.</title>
        <authorList>
            <person name="Nupur N."/>
            <person name="Khatri I."/>
            <person name="Kumar R."/>
            <person name="Subramanian S."/>
            <person name="Pinnaka A."/>
        </authorList>
    </citation>
    <scope>NUCLEOTIDE SEQUENCE [LARGE SCALE GENOMIC DNA]</scope>
    <source>
        <strain evidence="1 2">AK7</strain>
    </source>
</reference>
<proteinExistence type="predicted"/>